<evidence type="ECO:0000313" key="1">
    <source>
        <dbReference type="EMBL" id="KAF9647584.1"/>
    </source>
</evidence>
<keyword evidence="2" id="KW-1185">Reference proteome</keyword>
<reference evidence="1" key="2">
    <citation type="journal article" date="2020" name="Nat. Commun.">
        <title>Large-scale genome sequencing of mycorrhizal fungi provides insights into the early evolution of symbiotic traits.</title>
        <authorList>
            <person name="Miyauchi S."/>
            <person name="Kiss E."/>
            <person name="Kuo A."/>
            <person name="Drula E."/>
            <person name="Kohler A."/>
            <person name="Sanchez-Garcia M."/>
            <person name="Morin E."/>
            <person name="Andreopoulos B."/>
            <person name="Barry K.W."/>
            <person name="Bonito G."/>
            <person name="Buee M."/>
            <person name="Carver A."/>
            <person name="Chen C."/>
            <person name="Cichocki N."/>
            <person name="Clum A."/>
            <person name="Culley D."/>
            <person name="Crous P.W."/>
            <person name="Fauchery L."/>
            <person name="Girlanda M."/>
            <person name="Hayes R.D."/>
            <person name="Keri Z."/>
            <person name="LaButti K."/>
            <person name="Lipzen A."/>
            <person name="Lombard V."/>
            <person name="Magnuson J."/>
            <person name="Maillard F."/>
            <person name="Murat C."/>
            <person name="Nolan M."/>
            <person name="Ohm R.A."/>
            <person name="Pangilinan J."/>
            <person name="Pereira M.F."/>
            <person name="Perotto S."/>
            <person name="Peter M."/>
            <person name="Pfister S."/>
            <person name="Riley R."/>
            <person name="Sitrit Y."/>
            <person name="Stielow J.B."/>
            <person name="Szollosi G."/>
            <person name="Zifcakova L."/>
            <person name="Stursova M."/>
            <person name="Spatafora J.W."/>
            <person name="Tedersoo L."/>
            <person name="Vaario L.M."/>
            <person name="Yamada A."/>
            <person name="Yan M."/>
            <person name="Wang P."/>
            <person name="Xu J."/>
            <person name="Bruns T."/>
            <person name="Baldrian P."/>
            <person name="Vilgalys R."/>
            <person name="Dunand C."/>
            <person name="Henrissat B."/>
            <person name="Grigoriev I.V."/>
            <person name="Hibbett D."/>
            <person name="Nagy L.G."/>
            <person name="Martin F.M."/>
        </authorList>
    </citation>
    <scope>NUCLEOTIDE SEQUENCE</scope>
    <source>
        <strain evidence="1">P2</strain>
    </source>
</reference>
<comment type="caution">
    <text evidence="1">The sequence shown here is derived from an EMBL/GenBank/DDBJ whole genome shotgun (WGS) entry which is preliminary data.</text>
</comment>
<reference evidence="1" key="1">
    <citation type="submission" date="2019-10" db="EMBL/GenBank/DDBJ databases">
        <authorList>
            <consortium name="DOE Joint Genome Institute"/>
            <person name="Kuo A."/>
            <person name="Miyauchi S."/>
            <person name="Kiss E."/>
            <person name="Drula E."/>
            <person name="Kohler A."/>
            <person name="Sanchez-Garcia M."/>
            <person name="Andreopoulos B."/>
            <person name="Barry K.W."/>
            <person name="Bonito G."/>
            <person name="Buee M."/>
            <person name="Carver A."/>
            <person name="Chen C."/>
            <person name="Cichocki N."/>
            <person name="Clum A."/>
            <person name="Culley D."/>
            <person name="Crous P.W."/>
            <person name="Fauchery L."/>
            <person name="Girlanda M."/>
            <person name="Hayes R."/>
            <person name="Keri Z."/>
            <person name="Labutti K."/>
            <person name="Lipzen A."/>
            <person name="Lombard V."/>
            <person name="Magnuson J."/>
            <person name="Maillard F."/>
            <person name="Morin E."/>
            <person name="Murat C."/>
            <person name="Nolan M."/>
            <person name="Ohm R."/>
            <person name="Pangilinan J."/>
            <person name="Pereira M."/>
            <person name="Perotto S."/>
            <person name="Peter M."/>
            <person name="Riley R."/>
            <person name="Sitrit Y."/>
            <person name="Stielow B."/>
            <person name="Szollosi G."/>
            <person name="Zifcakova L."/>
            <person name="Stursova M."/>
            <person name="Spatafora J.W."/>
            <person name="Tedersoo L."/>
            <person name="Vaario L.-M."/>
            <person name="Yamada A."/>
            <person name="Yan M."/>
            <person name="Wang P."/>
            <person name="Xu J."/>
            <person name="Bruns T."/>
            <person name="Baldrian P."/>
            <person name="Vilgalys R."/>
            <person name="Henrissat B."/>
            <person name="Grigoriev I.V."/>
            <person name="Hibbett D."/>
            <person name="Nagy L.G."/>
            <person name="Martin F.M."/>
        </authorList>
    </citation>
    <scope>NUCLEOTIDE SEQUENCE</scope>
    <source>
        <strain evidence="1">P2</strain>
    </source>
</reference>
<dbReference type="EMBL" id="MU118030">
    <property type="protein sequence ID" value="KAF9647584.1"/>
    <property type="molecule type" value="Genomic_DNA"/>
</dbReference>
<accession>A0ACB6ZDE5</accession>
<name>A0ACB6ZDE5_THEGA</name>
<dbReference type="Proteomes" id="UP000886501">
    <property type="component" value="Unassembled WGS sequence"/>
</dbReference>
<organism evidence="1 2">
    <name type="scientific">Thelephora ganbajun</name>
    <name type="common">Ganba fungus</name>
    <dbReference type="NCBI Taxonomy" id="370292"/>
    <lineage>
        <taxon>Eukaryota</taxon>
        <taxon>Fungi</taxon>
        <taxon>Dikarya</taxon>
        <taxon>Basidiomycota</taxon>
        <taxon>Agaricomycotina</taxon>
        <taxon>Agaricomycetes</taxon>
        <taxon>Thelephorales</taxon>
        <taxon>Thelephoraceae</taxon>
        <taxon>Thelephora</taxon>
    </lineage>
</organism>
<evidence type="ECO:0000313" key="2">
    <source>
        <dbReference type="Proteomes" id="UP000886501"/>
    </source>
</evidence>
<sequence>MAAPEVYSLAQGPITAHAFNQDRSQVAVSLNSKDVQIFSKAVNDWKATETLSEHDKLITSIDWAPNSNRIVTASQDRNAYVWSQISDSQTGRLEWKPTLVLLNINRAATFVRWSPFENKFAVASGARAIAICSFDEESNWWVSKLLKKPIRSTVLSIDWHPNNVLLAAGSADMKARVFSAYIKDVDKKPAPTFWGEKLPFGTVCGEFASSAGGWVHTVSFSPSGDVLAFAGHDSTISIVYSGSGPAVRTVRMSTLPLVTLVWASEDSIIAAGHDCQPYVFSGSEGGWKLIGSLDDTSAPKSALTPSRFSPGGPGRLNSAAFNTFKNADSRGISNAGAGGGSSQGESELFTVHQNTITSVRPYEGQSETTTKVSTTGVDGKLIIWNVGSVATLTAKLGSTHLR</sequence>
<proteinExistence type="predicted"/>
<protein>
    <submittedName>
        <fullName evidence="1">Actin-like protein ARPC3</fullName>
    </submittedName>
</protein>
<gene>
    <name evidence="1" type="ORF">BDM02DRAFT_2634086</name>
</gene>